<accession>A0A3S2VWI5</accession>
<comment type="caution">
    <text evidence="1">The sequence shown here is derived from an EMBL/GenBank/DDBJ whole genome shotgun (WGS) entry which is preliminary data.</text>
</comment>
<dbReference type="AlphaFoldDB" id="A0A3S2VWI5"/>
<evidence type="ECO:0000313" key="2">
    <source>
        <dbReference type="Proteomes" id="UP000283128"/>
    </source>
</evidence>
<dbReference type="RefSeq" id="WP_127829332.1">
    <property type="nucleotide sequence ID" value="NZ_RZYA01000008.1"/>
</dbReference>
<gene>
    <name evidence="1" type="ORF">EOT10_18440</name>
</gene>
<proteinExistence type="predicted"/>
<sequence>MALEHPAHPTPPLPISALLRPHMRTEGDLPATQAHQVMLHCALDAACVTVRTTDLRAVTRIAELDYQTVAAVIRWLRILGDGR</sequence>
<dbReference type="Proteomes" id="UP000283128">
    <property type="component" value="Unassembled WGS sequence"/>
</dbReference>
<organism evidence="1 2">
    <name type="scientific">Streptomyces antnestii</name>
    <dbReference type="NCBI Taxonomy" id="2494256"/>
    <lineage>
        <taxon>Bacteria</taxon>
        <taxon>Bacillati</taxon>
        <taxon>Actinomycetota</taxon>
        <taxon>Actinomycetes</taxon>
        <taxon>Kitasatosporales</taxon>
        <taxon>Streptomycetaceae</taxon>
        <taxon>Streptomyces</taxon>
    </lineage>
</organism>
<dbReference type="OrthoDB" id="4237640at2"/>
<reference evidence="1 2" key="1">
    <citation type="submission" date="2019-01" db="EMBL/GenBank/DDBJ databases">
        <title>Genome sequences of Streptomyces and Rhizobium isolates collected from root and soil.</title>
        <authorList>
            <person name="Chhettri S."/>
            <person name="Sevigny J.L."/>
            <person name="Sen A."/>
            <person name="Ennis N."/>
            <person name="Tisa L."/>
        </authorList>
    </citation>
    <scope>NUCLEOTIDE SEQUENCE [LARGE SCALE GENOMIC DNA]</scope>
    <source>
        <strain evidence="1 2">San01</strain>
    </source>
</reference>
<evidence type="ECO:0000313" key="1">
    <source>
        <dbReference type="EMBL" id="RVU23048.1"/>
    </source>
</evidence>
<name>A0A3S2VWI5_9ACTN</name>
<dbReference type="EMBL" id="RZYA01000008">
    <property type="protein sequence ID" value="RVU23048.1"/>
    <property type="molecule type" value="Genomic_DNA"/>
</dbReference>
<protein>
    <submittedName>
        <fullName evidence="1">Uncharacterized protein</fullName>
    </submittedName>
</protein>
<keyword evidence="2" id="KW-1185">Reference proteome</keyword>